<dbReference type="PaxDb" id="2903-EOD28270"/>
<dbReference type="EnsemblProtists" id="EOD28270">
    <property type="protein sequence ID" value="EOD28270"/>
    <property type="gene ID" value="EMIHUDRAFT_234876"/>
</dbReference>
<reference evidence="2" key="1">
    <citation type="journal article" date="2013" name="Nature">
        <title>Pan genome of the phytoplankton Emiliania underpins its global distribution.</title>
        <authorList>
            <person name="Read B.A."/>
            <person name="Kegel J."/>
            <person name="Klute M.J."/>
            <person name="Kuo A."/>
            <person name="Lefebvre S.C."/>
            <person name="Maumus F."/>
            <person name="Mayer C."/>
            <person name="Miller J."/>
            <person name="Monier A."/>
            <person name="Salamov A."/>
            <person name="Young J."/>
            <person name="Aguilar M."/>
            <person name="Claverie J.M."/>
            <person name="Frickenhaus S."/>
            <person name="Gonzalez K."/>
            <person name="Herman E.K."/>
            <person name="Lin Y.C."/>
            <person name="Napier J."/>
            <person name="Ogata H."/>
            <person name="Sarno A.F."/>
            <person name="Shmutz J."/>
            <person name="Schroeder D."/>
            <person name="de Vargas C."/>
            <person name="Verret F."/>
            <person name="von Dassow P."/>
            <person name="Valentin K."/>
            <person name="Van de Peer Y."/>
            <person name="Wheeler G."/>
            <person name="Dacks J.B."/>
            <person name="Delwiche C.F."/>
            <person name="Dyhrman S.T."/>
            <person name="Glockner G."/>
            <person name="John U."/>
            <person name="Richards T."/>
            <person name="Worden A.Z."/>
            <person name="Zhang X."/>
            <person name="Grigoriev I.V."/>
            <person name="Allen A.E."/>
            <person name="Bidle K."/>
            <person name="Borodovsky M."/>
            <person name="Bowler C."/>
            <person name="Brownlee C."/>
            <person name="Cock J.M."/>
            <person name="Elias M."/>
            <person name="Gladyshev V.N."/>
            <person name="Groth M."/>
            <person name="Guda C."/>
            <person name="Hadaegh A."/>
            <person name="Iglesias-Rodriguez M.D."/>
            <person name="Jenkins J."/>
            <person name="Jones B.M."/>
            <person name="Lawson T."/>
            <person name="Leese F."/>
            <person name="Lindquist E."/>
            <person name="Lobanov A."/>
            <person name="Lomsadze A."/>
            <person name="Malik S.B."/>
            <person name="Marsh M.E."/>
            <person name="Mackinder L."/>
            <person name="Mock T."/>
            <person name="Mueller-Roeber B."/>
            <person name="Pagarete A."/>
            <person name="Parker M."/>
            <person name="Probert I."/>
            <person name="Quesneville H."/>
            <person name="Raines C."/>
            <person name="Rensing S.A."/>
            <person name="Riano-Pachon D.M."/>
            <person name="Richier S."/>
            <person name="Rokitta S."/>
            <person name="Shiraiwa Y."/>
            <person name="Soanes D.M."/>
            <person name="van der Giezen M."/>
            <person name="Wahlund T.M."/>
            <person name="Williams B."/>
            <person name="Wilson W."/>
            <person name="Wolfe G."/>
            <person name="Wurch L.L."/>
        </authorList>
    </citation>
    <scope>NUCLEOTIDE SEQUENCE</scope>
</reference>
<evidence type="ECO:0000313" key="1">
    <source>
        <dbReference type="EnsemblProtists" id="EOD28270"/>
    </source>
</evidence>
<proteinExistence type="predicted"/>
<reference evidence="1" key="2">
    <citation type="submission" date="2024-10" db="UniProtKB">
        <authorList>
            <consortium name="EnsemblProtists"/>
        </authorList>
    </citation>
    <scope>IDENTIFICATION</scope>
</reference>
<organism evidence="1 2">
    <name type="scientific">Emiliania huxleyi (strain CCMP1516)</name>
    <dbReference type="NCBI Taxonomy" id="280463"/>
    <lineage>
        <taxon>Eukaryota</taxon>
        <taxon>Haptista</taxon>
        <taxon>Haptophyta</taxon>
        <taxon>Prymnesiophyceae</taxon>
        <taxon>Isochrysidales</taxon>
        <taxon>Noelaerhabdaceae</taxon>
        <taxon>Emiliania</taxon>
    </lineage>
</organism>
<sequence length="123" mass="12411">MTGNRPAHNHAPINANYFHYERCDDKQNNCDAILFSPWPLRAEARGGQAPQCALAASGGITLGSGGAAAVPSGCPCQADSRRVPHEGGMEGAAGRPGSCGVSAWGRLLPSPATVGASLQGSAA</sequence>
<dbReference type="KEGG" id="ehx:EMIHUDRAFT_234876"/>
<name>A0A0D3JXN5_EMIH1</name>
<dbReference type="Proteomes" id="UP000013827">
    <property type="component" value="Unassembled WGS sequence"/>
</dbReference>
<protein>
    <submittedName>
        <fullName evidence="1">Uncharacterized protein</fullName>
    </submittedName>
</protein>
<dbReference type="AlphaFoldDB" id="A0A0D3JXN5"/>
<dbReference type="HOGENOM" id="CLU_2019586_0_0_1"/>
<evidence type="ECO:0000313" key="2">
    <source>
        <dbReference type="Proteomes" id="UP000013827"/>
    </source>
</evidence>
<dbReference type="RefSeq" id="XP_005780699.1">
    <property type="nucleotide sequence ID" value="XM_005780642.1"/>
</dbReference>
<dbReference type="GeneID" id="17273815"/>
<keyword evidence="2" id="KW-1185">Reference proteome</keyword>
<accession>A0A0D3JXN5</accession>